<organism evidence="1 2">
    <name type="scientific">Endomicrobium trichonymphae</name>
    <dbReference type="NCBI Taxonomy" id="1408204"/>
    <lineage>
        <taxon>Bacteria</taxon>
        <taxon>Pseudomonadati</taxon>
        <taxon>Elusimicrobiota</taxon>
        <taxon>Endomicrobiia</taxon>
        <taxon>Endomicrobiales</taxon>
        <taxon>Endomicrobiaceae</taxon>
        <taxon>Candidatus Endomicrobiellum</taxon>
    </lineage>
</organism>
<dbReference type="Proteomes" id="UP000095237">
    <property type="component" value="Unassembled WGS sequence"/>
</dbReference>
<comment type="caution">
    <text evidence="1">The sequence shown here is derived from an EMBL/GenBank/DDBJ whole genome shotgun (WGS) entry which is preliminary data.</text>
</comment>
<keyword evidence="2" id="KW-1185">Reference proteome</keyword>
<accession>A0A1E5IKR1</accession>
<protein>
    <submittedName>
        <fullName evidence="1">Uncharacterized protein</fullName>
    </submittedName>
</protein>
<proteinExistence type="predicted"/>
<dbReference type="AlphaFoldDB" id="A0A1E5IKR1"/>
<sequence length="64" mass="7749">MAIKKKFFPLDVRKQERKTWVLMDFKNYSLDVCGIVFFKGLLQEICARRCELNYYFLFERSKSG</sequence>
<dbReference type="EMBL" id="LNVX01000242">
    <property type="protein sequence ID" value="OEG71041.1"/>
    <property type="molecule type" value="Genomic_DNA"/>
</dbReference>
<name>A0A1E5IKR1_ENDTX</name>
<evidence type="ECO:0000313" key="2">
    <source>
        <dbReference type="Proteomes" id="UP000095237"/>
    </source>
</evidence>
<gene>
    <name evidence="1" type="ORF">ATZ36_03115</name>
</gene>
<reference evidence="1 2" key="1">
    <citation type="submission" date="2015-11" db="EMBL/GenBank/DDBJ databases">
        <title>Evidence for parallel genomic evolution in an endosymbiosis of termite gut flagellates.</title>
        <authorList>
            <person name="Zheng H."/>
        </authorList>
    </citation>
    <scope>NUCLEOTIDE SEQUENCE [LARGE SCALE GENOMIC DNA]</scope>
    <source>
        <strain evidence="1 2">CET450</strain>
    </source>
</reference>
<evidence type="ECO:0000313" key="1">
    <source>
        <dbReference type="EMBL" id="OEG71041.1"/>
    </source>
</evidence>